<evidence type="ECO:0000313" key="2">
    <source>
        <dbReference type="EMBL" id="PPR90432.1"/>
    </source>
</evidence>
<name>A0A2P5WH61_GOSBA</name>
<organism evidence="2 3">
    <name type="scientific">Gossypium barbadense</name>
    <name type="common">Sea Island cotton</name>
    <name type="synonym">Hibiscus barbadensis</name>
    <dbReference type="NCBI Taxonomy" id="3634"/>
    <lineage>
        <taxon>Eukaryota</taxon>
        <taxon>Viridiplantae</taxon>
        <taxon>Streptophyta</taxon>
        <taxon>Embryophyta</taxon>
        <taxon>Tracheophyta</taxon>
        <taxon>Spermatophyta</taxon>
        <taxon>Magnoliopsida</taxon>
        <taxon>eudicotyledons</taxon>
        <taxon>Gunneridae</taxon>
        <taxon>Pentapetalae</taxon>
        <taxon>rosids</taxon>
        <taxon>malvids</taxon>
        <taxon>Malvales</taxon>
        <taxon>Malvaceae</taxon>
        <taxon>Malvoideae</taxon>
        <taxon>Gossypium</taxon>
    </lineage>
</organism>
<accession>A0A2P5WH61</accession>
<protein>
    <submittedName>
        <fullName evidence="2">Uncharacterized protein</fullName>
    </submittedName>
</protein>
<reference evidence="2 3" key="1">
    <citation type="submission" date="2015-01" db="EMBL/GenBank/DDBJ databases">
        <title>Genome of allotetraploid Gossypium barbadense reveals genomic plasticity and fiber elongation in cotton evolution.</title>
        <authorList>
            <person name="Chen X."/>
            <person name="Liu X."/>
            <person name="Zhao B."/>
            <person name="Zheng H."/>
            <person name="Hu Y."/>
            <person name="Lu G."/>
            <person name="Yang C."/>
            <person name="Chen J."/>
            <person name="Shan C."/>
            <person name="Zhang L."/>
            <person name="Zhou Y."/>
            <person name="Wang L."/>
            <person name="Guo W."/>
            <person name="Bai Y."/>
            <person name="Ruan J."/>
            <person name="Shangguan X."/>
            <person name="Mao Y."/>
            <person name="Jiang J."/>
            <person name="Zhu Y."/>
            <person name="Lei J."/>
            <person name="Kang H."/>
            <person name="Chen S."/>
            <person name="He X."/>
            <person name="Wang R."/>
            <person name="Wang Y."/>
            <person name="Chen J."/>
            <person name="Wang L."/>
            <person name="Yu S."/>
            <person name="Wang B."/>
            <person name="Wei J."/>
            <person name="Song S."/>
            <person name="Lu X."/>
            <person name="Gao Z."/>
            <person name="Gu W."/>
            <person name="Deng X."/>
            <person name="Ma D."/>
            <person name="Wang S."/>
            <person name="Liang W."/>
            <person name="Fang L."/>
            <person name="Cai C."/>
            <person name="Zhu X."/>
            <person name="Zhou B."/>
            <person name="Zhang Y."/>
            <person name="Chen Z."/>
            <person name="Xu S."/>
            <person name="Zhu R."/>
            <person name="Wang S."/>
            <person name="Zhang T."/>
            <person name="Zhao G."/>
        </authorList>
    </citation>
    <scope>NUCLEOTIDE SEQUENCE [LARGE SCALE GENOMIC DNA]</scope>
    <source>
        <strain evidence="3">cv. Xinhai21</strain>
        <tissue evidence="2">Leaf</tissue>
    </source>
</reference>
<dbReference type="EMBL" id="KZ667628">
    <property type="protein sequence ID" value="PPR90432.1"/>
    <property type="molecule type" value="Genomic_DNA"/>
</dbReference>
<dbReference type="AlphaFoldDB" id="A0A2P5WH61"/>
<feature type="compositionally biased region" description="Polar residues" evidence="1">
    <location>
        <begin position="23"/>
        <end position="42"/>
    </location>
</feature>
<proteinExistence type="predicted"/>
<evidence type="ECO:0000256" key="1">
    <source>
        <dbReference type="SAM" id="MobiDB-lite"/>
    </source>
</evidence>
<gene>
    <name evidence="2" type="ORF">GOBAR_AA30252</name>
</gene>
<dbReference type="Proteomes" id="UP000239757">
    <property type="component" value="Unassembled WGS sequence"/>
</dbReference>
<evidence type="ECO:0000313" key="3">
    <source>
        <dbReference type="Proteomes" id="UP000239757"/>
    </source>
</evidence>
<sequence>MPIVFVRTEKFATELIRLPNPRVYTSPSGSKPLTGSSPNSDGDPSARGCLIHHAPWKLAVSVHSPTSHATREPAVSMRTPFSLRSALAPRELLARTVLDLLGNGSELGTAG</sequence>
<feature type="region of interest" description="Disordered" evidence="1">
    <location>
        <begin position="21"/>
        <end position="48"/>
    </location>
</feature>